<gene>
    <name evidence="1" type="ORF">AU210_002545</name>
</gene>
<sequence length="141" mass="16131">MMRNFSIEQRLCQGGANSVCHLAIPRKYSLSALLSLDCSRQSFWFRLHSLIHAVRLPSASLQPLRYAVMHFAIWYYQIPTLMTDKNDSLSAFDCTLALDNMLERGANMRQGSCFEHHVFGLGCMRQISIRYPGSCFQHPQA</sequence>
<protein>
    <submittedName>
        <fullName evidence="1">Uncharacterized protein</fullName>
    </submittedName>
</protein>
<dbReference type="Proteomes" id="UP000219602">
    <property type="component" value="Chromosome 2"/>
</dbReference>
<dbReference type="EMBL" id="MABQ02000002">
    <property type="protein sequence ID" value="PCD43450.1"/>
    <property type="molecule type" value="Genomic_DNA"/>
</dbReference>
<comment type="caution">
    <text evidence="1">The sequence shown here is derived from an EMBL/GenBank/DDBJ whole genome shotgun (WGS) entry which is preliminary data.</text>
</comment>
<evidence type="ECO:0000313" key="2">
    <source>
        <dbReference type="Proteomes" id="UP000219602"/>
    </source>
</evidence>
<reference evidence="1 2" key="1">
    <citation type="journal article" date="2016" name="Environ. Microbiol.">
        <title>Effector profiles distinguish formae speciales of Fusarium oxysporum.</title>
        <authorList>
            <person name="van Dam P."/>
            <person name="Fokkens L."/>
            <person name="Schmidt S.M."/>
            <person name="Linmans J.H."/>
            <person name="Kistler H.C."/>
            <person name="Ma L.J."/>
            <person name="Rep M."/>
        </authorList>
    </citation>
    <scope>NUCLEOTIDE SEQUENCE [LARGE SCALE GENOMIC DNA]</scope>
    <source>
        <strain evidence="1 2">Forc016</strain>
    </source>
</reference>
<organism evidence="1 2">
    <name type="scientific">Fusarium oxysporum f. sp. radicis-cucumerinum</name>
    <dbReference type="NCBI Taxonomy" id="327505"/>
    <lineage>
        <taxon>Eukaryota</taxon>
        <taxon>Fungi</taxon>
        <taxon>Dikarya</taxon>
        <taxon>Ascomycota</taxon>
        <taxon>Pezizomycotina</taxon>
        <taxon>Sordariomycetes</taxon>
        <taxon>Hypocreomycetidae</taxon>
        <taxon>Hypocreales</taxon>
        <taxon>Nectriaceae</taxon>
        <taxon>Fusarium</taxon>
        <taxon>Fusarium oxysporum species complex</taxon>
    </lineage>
</organism>
<name>A0A2H3HNA8_FUSOX</name>
<accession>A0A2H3HNA8</accession>
<dbReference type="AlphaFoldDB" id="A0A2H3HNA8"/>
<reference evidence="1 2" key="2">
    <citation type="journal article" date="2017" name="Sci. Rep.">
        <title>A mobile pathogenicity chromosome in Fusarium oxysporum for infection of multiple cucurbit species.</title>
        <authorList>
            <person name="van Dam P."/>
            <person name="Fokkens L."/>
            <person name="Ayukawa Y."/>
            <person name="van der Gragt M."/>
            <person name="Ter Horst A."/>
            <person name="Brankovics B."/>
            <person name="Houterman P.M."/>
            <person name="Arie T."/>
            <person name="Rep M."/>
        </authorList>
    </citation>
    <scope>NUCLEOTIDE SEQUENCE [LARGE SCALE GENOMIC DNA]</scope>
    <source>
        <strain evidence="1 2">Forc016</strain>
    </source>
</reference>
<proteinExistence type="predicted"/>
<evidence type="ECO:0000313" key="1">
    <source>
        <dbReference type="EMBL" id="PCD43450.1"/>
    </source>
</evidence>